<dbReference type="InterPro" id="IPR031259">
    <property type="entry name" value="ILBP"/>
</dbReference>
<evidence type="ECO:0000313" key="3">
    <source>
        <dbReference type="Proteomes" id="UP000242188"/>
    </source>
</evidence>
<dbReference type="GO" id="GO:0008289">
    <property type="term" value="F:lipid binding"/>
    <property type="evidence" value="ECO:0007669"/>
    <property type="project" value="UniProtKB-KW"/>
</dbReference>
<dbReference type="PRINTS" id="PR00178">
    <property type="entry name" value="FATTYACIDBP"/>
</dbReference>
<reference evidence="2 3" key="1">
    <citation type="journal article" date="2017" name="Nat. Ecol. Evol.">
        <title>Scallop genome provides insights into evolution of bilaterian karyotype and development.</title>
        <authorList>
            <person name="Wang S."/>
            <person name="Zhang J."/>
            <person name="Jiao W."/>
            <person name="Li J."/>
            <person name="Xun X."/>
            <person name="Sun Y."/>
            <person name="Guo X."/>
            <person name="Huan P."/>
            <person name="Dong B."/>
            <person name="Zhang L."/>
            <person name="Hu X."/>
            <person name="Sun X."/>
            <person name="Wang J."/>
            <person name="Zhao C."/>
            <person name="Wang Y."/>
            <person name="Wang D."/>
            <person name="Huang X."/>
            <person name="Wang R."/>
            <person name="Lv J."/>
            <person name="Li Y."/>
            <person name="Zhang Z."/>
            <person name="Liu B."/>
            <person name="Lu W."/>
            <person name="Hui Y."/>
            <person name="Liang J."/>
            <person name="Zhou Z."/>
            <person name="Hou R."/>
            <person name="Li X."/>
            <person name="Liu Y."/>
            <person name="Li H."/>
            <person name="Ning X."/>
            <person name="Lin Y."/>
            <person name="Zhao L."/>
            <person name="Xing Q."/>
            <person name="Dou J."/>
            <person name="Li Y."/>
            <person name="Mao J."/>
            <person name="Guo H."/>
            <person name="Dou H."/>
            <person name="Li T."/>
            <person name="Mu C."/>
            <person name="Jiang W."/>
            <person name="Fu Q."/>
            <person name="Fu X."/>
            <person name="Miao Y."/>
            <person name="Liu J."/>
            <person name="Yu Q."/>
            <person name="Li R."/>
            <person name="Liao H."/>
            <person name="Li X."/>
            <person name="Kong Y."/>
            <person name="Jiang Z."/>
            <person name="Chourrout D."/>
            <person name="Li R."/>
            <person name="Bao Z."/>
        </authorList>
    </citation>
    <scope>NUCLEOTIDE SEQUENCE [LARGE SCALE GENOMIC DNA]</scope>
    <source>
        <strain evidence="2 3">PY_sf001</strain>
    </source>
</reference>
<gene>
    <name evidence="2" type="ORF">KP79_PYT16059</name>
</gene>
<dbReference type="SUPFAM" id="SSF50814">
    <property type="entry name" value="Lipocalins"/>
    <property type="match status" value="1"/>
</dbReference>
<dbReference type="EMBL" id="NEDP02004151">
    <property type="protein sequence ID" value="OWF46552.1"/>
    <property type="molecule type" value="Genomic_DNA"/>
</dbReference>
<proteinExistence type="inferred from homology"/>
<evidence type="ECO:0000313" key="2">
    <source>
        <dbReference type="EMBL" id="OWF46552.1"/>
    </source>
</evidence>
<accession>A0A210QCW4</accession>
<dbReference type="Gene3D" id="2.40.128.20">
    <property type="match status" value="1"/>
</dbReference>
<organism evidence="2 3">
    <name type="scientific">Mizuhopecten yessoensis</name>
    <name type="common">Japanese scallop</name>
    <name type="synonym">Patinopecten yessoensis</name>
    <dbReference type="NCBI Taxonomy" id="6573"/>
    <lineage>
        <taxon>Eukaryota</taxon>
        <taxon>Metazoa</taxon>
        <taxon>Spiralia</taxon>
        <taxon>Lophotrochozoa</taxon>
        <taxon>Mollusca</taxon>
        <taxon>Bivalvia</taxon>
        <taxon>Autobranchia</taxon>
        <taxon>Pteriomorphia</taxon>
        <taxon>Pectinida</taxon>
        <taxon>Pectinoidea</taxon>
        <taxon>Pectinidae</taxon>
        <taxon>Mizuhopecten</taxon>
    </lineage>
</organism>
<protein>
    <submittedName>
        <fullName evidence="2">Fatty acid-binding protein, brain</fullName>
    </submittedName>
</protein>
<comment type="similarity">
    <text evidence="1">Belongs to the calycin superfamily. Fatty-acid binding protein (FABP) family.</text>
</comment>
<dbReference type="Proteomes" id="UP000242188">
    <property type="component" value="Unassembled WGS sequence"/>
</dbReference>
<dbReference type="Pfam" id="PF14651">
    <property type="entry name" value="Lipocalin_7"/>
    <property type="match status" value="1"/>
</dbReference>
<name>A0A210QCW4_MIZYE</name>
<dbReference type="AlphaFoldDB" id="A0A210QCW4"/>
<dbReference type="InterPro" id="IPR000463">
    <property type="entry name" value="Fatty_acid-bd"/>
</dbReference>
<sequence>MSLVGKWEFVSADNLDQYMESTGVPEALREVARNSKPSMDIVQSGDSWSIKTTVGETVKDTTFKIGEEFESKSLTGQNLKCIVTMEGDKMTEVQTAGDVKVVITREVAGNELVSKMAFGSVVAVVKFAKA</sequence>
<dbReference type="PANTHER" id="PTHR11955">
    <property type="entry name" value="FATTY ACID BINDING PROTEIN"/>
    <property type="match status" value="1"/>
</dbReference>
<evidence type="ECO:0000256" key="1">
    <source>
        <dbReference type="ARBA" id="ARBA00008390"/>
    </source>
</evidence>
<dbReference type="InterPro" id="IPR012674">
    <property type="entry name" value="Calycin"/>
</dbReference>
<comment type="caution">
    <text evidence="2">The sequence shown here is derived from an EMBL/GenBank/DDBJ whole genome shotgun (WGS) entry which is preliminary data.</text>
</comment>
<dbReference type="OrthoDB" id="354351at2759"/>
<keyword evidence="3" id="KW-1185">Reference proteome</keyword>
<dbReference type="CDD" id="cd00742">
    <property type="entry name" value="FABP"/>
    <property type="match status" value="1"/>
</dbReference>
<dbReference type="STRING" id="6573.A0A210QCW4"/>